<feature type="domain" description="Major facilitator superfamily (MFS) profile" evidence="6">
    <location>
        <begin position="17"/>
        <end position="409"/>
    </location>
</feature>
<dbReference type="RefSeq" id="WP_195083288.1">
    <property type="nucleotide sequence ID" value="NZ_JAYESH010000002.1"/>
</dbReference>
<dbReference type="EMBL" id="JAYKYQ010000019">
    <property type="protein sequence ID" value="MEB3514512.1"/>
    <property type="molecule type" value="Genomic_DNA"/>
</dbReference>
<keyword evidence="8" id="KW-1185">Reference proteome</keyword>
<organism evidence="7 8">
    <name type="scientific">Nocardia implantans</name>
    <dbReference type="NCBI Taxonomy" id="3108168"/>
    <lineage>
        <taxon>Bacteria</taxon>
        <taxon>Bacillati</taxon>
        <taxon>Actinomycetota</taxon>
        <taxon>Actinomycetes</taxon>
        <taxon>Mycobacteriales</taxon>
        <taxon>Nocardiaceae</taxon>
        <taxon>Nocardia</taxon>
    </lineage>
</organism>
<name>A0ABU6B430_9NOCA</name>
<comment type="subcellular location">
    <subcellularLocation>
        <location evidence="1">Cell membrane</location>
        <topology evidence="1">Multi-pass membrane protein</topology>
    </subcellularLocation>
</comment>
<dbReference type="PROSITE" id="PS50850">
    <property type="entry name" value="MFS"/>
    <property type="match status" value="1"/>
</dbReference>
<evidence type="ECO:0000259" key="6">
    <source>
        <dbReference type="PROSITE" id="PS50850"/>
    </source>
</evidence>
<dbReference type="PANTHER" id="PTHR23508:SF10">
    <property type="entry name" value="CARBOXYLIC ACID TRANSPORTER PROTEIN HOMOLOG"/>
    <property type="match status" value="1"/>
</dbReference>
<dbReference type="SUPFAM" id="SSF103473">
    <property type="entry name" value="MFS general substrate transporter"/>
    <property type="match status" value="1"/>
</dbReference>
<comment type="caution">
    <text evidence="7">The sequence shown here is derived from an EMBL/GenBank/DDBJ whole genome shotgun (WGS) entry which is preliminary data.</text>
</comment>
<feature type="transmembrane region" description="Helical" evidence="5">
    <location>
        <begin position="143"/>
        <end position="166"/>
    </location>
</feature>
<reference evidence="7 8" key="1">
    <citation type="submission" date="2023-12" db="EMBL/GenBank/DDBJ databases">
        <title>novel species in genus Nocarida.</title>
        <authorList>
            <person name="Li Z."/>
        </authorList>
    </citation>
    <scope>NUCLEOTIDE SEQUENCE [LARGE SCALE GENOMIC DNA]</scope>
    <source>
        <strain evidence="7 8">CDC186</strain>
    </source>
</reference>
<feature type="transmembrane region" description="Helical" evidence="5">
    <location>
        <begin position="172"/>
        <end position="193"/>
    </location>
</feature>
<feature type="transmembrane region" description="Helical" evidence="5">
    <location>
        <begin position="350"/>
        <end position="368"/>
    </location>
</feature>
<proteinExistence type="predicted"/>
<dbReference type="Pfam" id="PF07690">
    <property type="entry name" value="MFS_1"/>
    <property type="match status" value="1"/>
</dbReference>
<evidence type="ECO:0000313" key="7">
    <source>
        <dbReference type="EMBL" id="MEB3514512.1"/>
    </source>
</evidence>
<dbReference type="InterPro" id="IPR020846">
    <property type="entry name" value="MFS_dom"/>
</dbReference>
<accession>A0ABU6B430</accession>
<feature type="transmembrane region" description="Helical" evidence="5">
    <location>
        <begin position="85"/>
        <end position="108"/>
    </location>
</feature>
<gene>
    <name evidence="7" type="ORF">U3653_31205</name>
</gene>
<evidence type="ECO:0000256" key="3">
    <source>
        <dbReference type="ARBA" id="ARBA00022989"/>
    </source>
</evidence>
<feature type="transmembrane region" description="Helical" evidence="5">
    <location>
        <begin position="295"/>
        <end position="312"/>
    </location>
</feature>
<evidence type="ECO:0000256" key="4">
    <source>
        <dbReference type="ARBA" id="ARBA00023136"/>
    </source>
</evidence>
<evidence type="ECO:0000313" key="8">
    <source>
        <dbReference type="Proteomes" id="UP001348098"/>
    </source>
</evidence>
<keyword evidence="3 5" id="KW-1133">Transmembrane helix</keyword>
<evidence type="ECO:0000256" key="5">
    <source>
        <dbReference type="SAM" id="Phobius"/>
    </source>
</evidence>
<feature type="transmembrane region" description="Helical" evidence="5">
    <location>
        <begin position="53"/>
        <end position="73"/>
    </location>
</feature>
<dbReference type="Gene3D" id="1.20.1250.20">
    <property type="entry name" value="MFS general substrate transporter like domains"/>
    <property type="match status" value="2"/>
</dbReference>
<dbReference type="Proteomes" id="UP001348098">
    <property type="component" value="Unassembled WGS sequence"/>
</dbReference>
<feature type="transmembrane region" description="Helical" evidence="5">
    <location>
        <begin position="318"/>
        <end position="338"/>
    </location>
</feature>
<dbReference type="InterPro" id="IPR036259">
    <property type="entry name" value="MFS_trans_sf"/>
</dbReference>
<protein>
    <submittedName>
        <fullName evidence="7">MFS transporter</fullName>
    </submittedName>
</protein>
<evidence type="ECO:0000256" key="1">
    <source>
        <dbReference type="ARBA" id="ARBA00004651"/>
    </source>
</evidence>
<feature type="transmembrane region" description="Helical" evidence="5">
    <location>
        <begin position="263"/>
        <end position="288"/>
    </location>
</feature>
<evidence type="ECO:0000256" key="2">
    <source>
        <dbReference type="ARBA" id="ARBA00022692"/>
    </source>
</evidence>
<keyword evidence="2 5" id="KW-0812">Transmembrane</keyword>
<feature type="transmembrane region" description="Helical" evidence="5">
    <location>
        <begin position="374"/>
        <end position="404"/>
    </location>
</feature>
<dbReference type="PANTHER" id="PTHR23508">
    <property type="entry name" value="CARBOXYLIC ACID TRANSPORTER PROTEIN HOMOLOG"/>
    <property type="match status" value="1"/>
</dbReference>
<sequence length="425" mass="43247">MNFSTTSASVDRGRILVPILCWAALLSDGYDLFVYGATLPVLIGHDPWQVTAGAAGFVGSVALIGVLLGSLTAGTLTDILGRRRLFLACLALFATATLVTALAPSFLVFAATRLVAGLGIGGLMPTAIAMAAEFAAPRYRSRVLGMVLTGPAFGGVLASTAALALLEDAGFRPVYALGALPLVTLLPVAYFLLPESHAFASPERGAETKRPGGLANSPAARLFDGGMARATAGIWFVATCSMLTMFGVTTWLPQIMRKAGYPIGSSVTFLLVYSAGAIIGTLLAAALAERFGPKPLVLTGFTMAAVALALLGTHPPKLALMLLVAVAGFGGLGTQNMLNDHIASFYPPSLRATGLGWALGIGRVGAIAGPTYGAAFVAGAAAVAVSSMAFAVPALAGGLLMAALPRRPRAATAMDYDAASVPATH</sequence>
<feature type="transmembrane region" description="Helical" evidence="5">
    <location>
        <begin position="230"/>
        <end position="251"/>
    </location>
</feature>
<feature type="transmembrane region" description="Helical" evidence="5">
    <location>
        <begin position="114"/>
        <end position="136"/>
    </location>
</feature>
<dbReference type="InterPro" id="IPR011701">
    <property type="entry name" value="MFS"/>
</dbReference>
<keyword evidence="4 5" id="KW-0472">Membrane</keyword>